<dbReference type="InterPro" id="IPR036388">
    <property type="entry name" value="WH-like_DNA-bd_sf"/>
</dbReference>
<evidence type="ECO:0000256" key="2">
    <source>
        <dbReference type="ARBA" id="ARBA00005446"/>
    </source>
</evidence>
<gene>
    <name evidence="12" type="ORF">PACLA_8A069386</name>
</gene>
<reference evidence="12" key="1">
    <citation type="submission" date="2020-04" db="EMBL/GenBank/DDBJ databases">
        <authorList>
            <person name="Alioto T."/>
            <person name="Alioto T."/>
            <person name="Gomez Garrido J."/>
        </authorList>
    </citation>
    <scope>NUCLEOTIDE SEQUENCE</scope>
    <source>
        <strain evidence="12">A484AB</strain>
    </source>
</reference>
<evidence type="ECO:0000256" key="6">
    <source>
        <dbReference type="ARBA" id="ARBA00022840"/>
    </source>
</evidence>
<dbReference type="Gene3D" id="3.40.50.300">
    <property type="entry name" value="P-loop containing nucleotide triphosphate hydrolases"/>
    <property type="match status" value="2"/>
</dbReference>
<evidence type="ECO:0000256" key="10">
    <source>
        <dbReference type="ARBA" id="ARBA00034617"/>
    </source>
</evidence>
<evidence type="ECO:0000313" key="12">
    <source>
        <dbReference type="EMBL" id="CAB4018429.1"/>
    </source>
</evidence>
<dbReference type="InterPro" id="IPR002464">
    <property type="entry name" value="DNA/RNA_helicase_DEAH_CS"/>
</dbReference>
<dbReference type="Pfam" id="PF09382">
    <property type="entry name" value="RQC"/>
    <property type="match status" value="1"/>
</dbReference>
<evidence type="ECO:0000256" key="5">
    <source>
        <dbReference type="ARBA" id="ARBA00022806"/>
    </source>
</evidence>
<accession>A0A6S7IN48</accession>
<comment type="catalytic activity">
    <reaction evidence="10 11">
        <text>Couples ATP hydrolysis with the unwinding of duplex DNA by translocating in the 3'-5' direction.</text>
        <dbReference type="EC" id="5.6.2.4"/>
    </reaction>
</comment>
<dbReference type="NCBIfam" id="TIGR00614">
    <property type="entry name" value="recQ_fam"/>
    <property type="match status" value="1"/>
</dbReference>
<dbReference type="InterPro" id="IPR036390">
    <property type="entry name" value="WH_DNA-bd_sf"/>
</dbReference>
<evidence type="ECO:0000256" key="3">
    <source>
        <dbReference type="ARBA" id="ARBA00022741"/>
    </source>
</evidence>
<dbReference type="GO" id="GO:0005634">
    <property type="term" value="C:nucleus"/>
    <property type="evidence" value="ECO:0007669"/>
    <property type="project" value="UniProtKB-SubCell"/>
</dbReference>
<evidence type="ECO:0000256" key="8">
    <source>
        <dbReference type="ARBA" id="ARBA00023235"/>
    </source>
</evidence>
<comment type="caution">
    <text evidence="12">The sequence shown here is derived from an EMBL/GenBank/DDBJ whole genome shotgun (WGS) entry which is preliminary data.</text>
</comment>
<keyword evidence="5 11" id="KW-0347">Helicase</keyword>
<dbReference type="InterPro" id="IPR018982">
    <property type="entry name" value="RQC_domain"/>
</dbReference>
<keyword evidence="9 11" id="KW-0539">Nucleus</keyword>
<dbReference type="Pfam" id="PF16124">
    <property type="entry name" value="RecQ_Zn_bind"/>
    <property type="match status" value="1"/>
</dbReference>
<dbReference type="Gene3D" id="1.10.10.10">
    <property type="entry name" value="Winged helix-like DNA-binding domain superfamily/Winged helix DNA-binding domain"/>
    <property type="match status" value="1"/>
</dbReference>
<keyword evidence="3 11" id="KW-0547">Nucleotide-binding</keyword>
<dbReference type="Pfam" id="PF00270">
    <property type="entry name" value="DEAD"/>
    <property type="match status" value="1"/>
</dbReference>
<dbReference type="InterPro" id="IPR011545">
    <property type="entry name" value="DEAD/DEAH_box_helicase_dom"/>
</dbReference>
<name>A0A6S7IN48_PARCT</name>
<dbReference type="GO" id="GO:0016787">
    <property type="term" value="F:hydrolase activity"/>
    <property type="evidence" value="ECO:0007669"/>
    <property type="project" value="UniProtKB-KW"/>
</dbReference>
<evidence type="ECO:0000313" key="13">
    <source>
        <dbReference type="Proteomes" id="UP001152795"/>
    </source>
</evidence>
<dbReference type="GO" id="GO:0005694">
    <property type="term" value="C:chromosome"/>
    <property type="evidence" value="ECO:0007669"/>
    <property type="project" value="TreeGrafter"/>
</dbReference>
<dbReference type="OrthoDB" id="5978603at2759"/>
<protein>
    <recommendedName>
        <fullName evidence="11">ATP-dependent DNA helicase</fullName>
        <ecNumber evidence="11">5.6.2.4</ecNumber>
    </recommendedName>
</protein>
<proteinExistence type="inferred from homology"/>
<keyword evidence="6 11" id="KW-0067">ATP-binding</keyword>
<sequence>MCLILYYGGTLNPYSKGNKPCDVHVVREGLQAKFHCWYIDQKDKSTVSFQTECFFVKRDHRSNLTIPIDDVGTVQEPTAATEFHQLSEDPLLDIVQKVFHHESFRGMQRKVVDQILENNDTVSIMPTGAGKSMCYWIPGLATMGVTVVITPLVALLNDQVAKLRNYGVSVCYITSSMLPEERDMIFHKLTKEAPCFKLFYLTPESALSPQVTACFQQMAANKSLSRFVIDEAHCIDTWGQTFRPSYGCLSKLKQFGQPIAAFTGTATAQTQQRIVEKLGLVEPVILQCTCNRPNLFYKVMPKSGPHSKEELVCYVQDNFCNLCGIVYCFSTKDTVELAYIFKAKGLSAVYYHGQLDFFEKSDNAKAWLSGKALIMCATSAFGMGIDKSDVRFVIHLSLPKTLEEYYQEAGRAGRDGQNSQCVLMFRFEDRSKLVQLIASSESDEHREYLQYSLDAVVSYCMSLLCRRKLILEYFDENSTVDCEGSCDNCLKPPPVPKEYTTEAINVCLCVEEMCKINAKINARQLALTFKGSKSKQYVESKGFHSIPHYGIGQNIFKNDGDAIKFVQHLIINGVLAENIRGAVDRFTTPFITLGKKAASLRNKEINIFLRL</sequence>
<dbReference type="PROSITE" id="PS51192">
    <property type="entry name" value="HELICASE_ATP_BIND_1"/>
    <property type="match status" value="1"/>
</dbReference>
<dbReference type="InterPro" id="IPR027417">
    <property type="entry name" value="P-loop_NTPase"/>
</dbReference>
<dbReference type="GO" id="GO:0009378">
    <property type="term" value="F:four-way junction helicase activity"/>
    <property type="evidence" value="ECO:0007669"/>
    <property type="project" value="TreeGrafter"/>
</dbReference>
<dbReference type="PANTHER" id="PTHR13710">
    <property type="entry name" value="DNA HELICASE RECQ FAMILY MEMBER"/>
    <property type="match status" value="1"/>
</dbReference>
<comment type="catalytic activity">
    <reaction evidence="11">
        <text>ATP + H2O = ADP + phosphate + H(+)</text>
        <dbReference type="Rhea" id="RHEA:13065"/>
        <dbReference type="ChEBI" id="CHEBI:15377"/>
        <dbReference type="ChEBI" id="CHEBI:15378"/>
        <dbReference type="ChEBI" id="CHEBI:30616"/>
        <dbReference type="ChEBI" id="CHEBI:43474"/>
        <dbReference type="ChEBI" id="CHEBI:456216"/>
    </reaction>
</comment>
<keyword evidence="13" id="KW-1185">Reference proteome</keyword>
<keyword evidence="8" id="KW-0413">Isomerase</keyword>
<comment type="subcellular location">
    <subcellularLocation>
        <location evidence="1 11">Nucleus</location>
    </subcellularLocation>
</comment>
<dbReference type="GO" id="GO:0005737">
    <property type="term" value="C:cytoplasm"/>
    <property type="evidence" value="ECO:0007669"/>
    <property type="project" value="TreeGrafter"/>
</dbReference>
<dbReference type="Pfam" id="PF00271">
    <property type="entry name" value="Helicase_C"/>
    <property type="match status" value="1"/>
</dbReference>
<evidence type="ECO:0000256" key="4">
    <source>
        <dbReference type="ARBA" id="ARBA00022801"/>
    </source>
</evidence>
<organism evidence="12 13">
    <name type="scientific">Paramuricea clavata</name>
    <name type="common">Red gorgonian</name>
    <name type="synonym">Violescent sea-whip</name>
    <dbReference type="NCBI Taxonomy" id="317549"/>
    <lineage>
        <taxon>Eukaryota</taxon>
        <taxon>Metazoa</taxon>
        <taxon>Cnidaria</taxon>
        <taxon>Anthozoa</taxon>
        <taxon>Octocorallia</taxon>
        <taxon>Malacalcyonacea</taxon>
        <taxon>Plexauridae</taxon>
        <taxon>Paramuricea</taxon>
    </lineage>
</organism>
<dbReference type="CDD" id="cd17920">
    <property type="entry name" value="DEXHc_RecQ"/>
    <property type="match status" value="1"/>
</dbReference>
<dbReference type="EC" id="5.6.2.4" evidence="11"/>
<evidence type="ECO:0000256" key="11">
    <source>
        <dbReference type="RuleBase" id="RU364117"/>
    </source>
</evidence>
<dbReference type="GO" id="GO:0003677">
    <property type="term" value="F:DNA binding"/>
    <property type="evidence" value="ECO:0007669"/>
    <property type="project" value="UniProtKB-KW"/>
</dbReference>
<dbReference type="SMART" id="SM00487">
    <property type="entry name" value="DEXDc"/>
    <property type="match status" value="1"/>
</dbReference>
<dbReference type="InterPro" id="IPR032284">
    <property type="entry name" value="RecQ_Zn-bd"/>
</dbReference>
<dbReference type="AlphaFoldDB" id="A0A6S7IN48"/>
<dbReference type="Proteomes" id="UP001152795">
    <property type="component" value="Unassembled WGS sequence"/>
</dbReference>
<keyword evidence="7" id="KW-0238">DNA-binding</keyword>
<comment type="similarity">
    <text evidence="2 11">Belongs to the helicase family. RecQ subfamily.</text>
</comment>
<dbReference type="InterPro" id="IPR014001">
    <property type="entry name" value="Helicase_ATP-bd"/>
</dbReference>
<evidence type="ECO:0000256" key="1">
    <source>
        <dbReference type="ARBA" id="ARBA00004123"/>
    </source>
</evidence>
<dbReference type="InterPro" id="IPR001650">
    <property type="entry name" value="Helicase_C-like"/>
</dbReference>
<dbReference type="GO" id="GO:0043138">
    <property type="term" value="F:3'-5' DNA helicase activity"/>
    <property type="evidence" value="ECO:0007669"/>
    <property type="project" value="UniProtKB-EC"/>
</dbReference>
<dbReference type="InterPro" id="IPR004589">
    <property type="entry name" value="DNA_helicase_ATP-dep_RecQ"/>
</dbReference>
<dbReference type="PANTHER" id="PTHR13710:SF153">
    <property type="entry name" value="RECQ-LIKE DNA HELICASE BLM"/>
    <property type="match status" value="1"/>
</dbReference>
<dbReference type="PROSITE" id="PS00690">
    <property type="entry name" value="DEAH_ATP_HELICASE"/>
    <property type="match status" value="1"/>
</dbReference>
<keyword evidence="4 11" id="KW-0378">Hydrolase</keyword>
<dbReference type="SMART" id="SM00490">
    <property type="entry name" value="HELICc"/>
    <property type="match status" value="1"/>
</dbReference>
<dbReference type="GO" id="GO:0000724">
    <property type="term" value="P:double-strand break repair via homologous recombination"/>
    <property type="evidence" value="ECO:0007669"/>
    <property type="project" value="TreeGrafter"/>
</dbReference>
<dbReference type="SUPFAM" id="SSF52540">
    <property type="entry name" value="P-loop containing nucleoside triphosphate hydrolases"/>
    <property type="match status" value="2"/>
</dbReference>
<evidence type="ECO:0000256" key="9">
    <source>
        <dbReference type="ARBA" id="ARBA00023242"/>
    </source>
</evidence>
<dbReference type="GO" id="GO:0006260">
    <property type="term" value="P:DNA replication"/>
    <property type="evidence" value="ECO:0007669"/>
    <property type="project" value="InterPro"/>
</dbReference>
<evidence type="ECO:0000256" key="7">
    <source>
        <dbReference type="ARBA" id="ARBA00023125"/>
    </source>
</evidence>
<dbReference type="GO" id="GO:0005524">
    <property type="term" value="F:ATP binding"/>
    <property type="evidence" value="ECO:0007669"/>
    <property type="project" value="UniProtKB-KW"/>
</dbReference>
<dbReference type="EMBL" id="CACRXK020009998">
    <property type="protein sequence ID" value="CAB4018429.1"/>
    <property type="molecule type" value="Genomic_DNA"/>
</dbReference>
<dbReference type="SUPFAM" id="SSF46785">
    <property type="entry name" value="Winged helix' DNA-binding domain"/>
    <property type="match status" value="1"/>
</dbReference>
<dbReference type="PROSITE" id="PS51194">
    <property type="entry name" value="HELICASE_CTER"/>
    <property type="match status" value="1"/>
</dbReference>